<dbReference type="EMBL" id="CAJOBC010135425">
    <property type="protein sequence ID" value="CAF4627168.1"/>
    <property type="molecule type" value="Genomic_DNA"/>
</dbReference>
<name>A0A8S2ZGQ6_9BILA</name>
<dbReference type="Proteomes" id="UP000681722">
    <property type="component" value="Unassembled WGS sequence"/>
</dbReference>
<feature type="non-terminal residue" evidence="1">
    <location>
        <position position="159"/>
    </location>
</feature>
<proteinExistence type="predicted"/>
<dbReference type="AlphaFoldDB" id="A0A8S2ZGQ6"/>
<comment type="caution">
    <text evidence="1">The sequence shown here is derived from an EMBL/GenBank/DDBJ whole genome shotgun (WGS) entry which is preliminary data.</text>
</comment>
<organism evidence="1 2">
    <name type="scientific">Didymodactylos carnosus</name>
    <dbReference type="NCBI Taxonomy" id="1234261"/>
    <lineage>
        <taxon>Eukaryota</taxon>
        <taxon>Metazoa</taxon>
        <taxon>Spiralia</taxon>
        <taxon>Gnathifera</taxon>
        <taxon>Rotifera</taxon>
        <taxon>Eurotatoria</taxon>
        <taxon>Bdelloidea</taxon>
        <taxon>Philodinida</taxon>
        <taxon>Philodinidae</taxon>
        <taxon>Didymodactylos</taxon>
    </lineage>
</organism>
<sequence>MLCGKSDNFWLEQAVSQNDPIYTLLCYKRINLSMKQLFEIASQKLPDDIDTCLFYLLYLNIKNANQVNWKEFGIHILLETKTSGSLAMFCFYLYGKMQIDEWNYIAEQLSEWNQFERLAYLLVYLYYIQQINFRASQNNFIYFLTKILLSNDTTIPLDD</sequence>
<evidence type="ECO:0000313" key="1">
    <source>
        <dbReference type="EMBL" id="CAF4627168.1"/>
    </source>
</evidence>
<reference evidence="1" key="1">
    <citation type="submission" date="2021-02" db="EMBL/GenBank/DDBJ databases">
        <authorList>
            <person name="Nowell W R."/>
        </authorList>
    </citation>
    <scope>NUCLEOTIDE SEQUENCE</scope>
</reference>
<evidence type="ECO:0000313" key="2">
    <source>
        <dbReference type="Proteomes" id="UP000681722"/>
    </source>
</evidence>
<protein>
    <submittedName>
        <fullName evidence="1">Uncharacterized protein</fullName>
    </submittedName>
</protein>
<accession>A0A8S2ZGQ6</accession>
<gene>
    <name evidence="1" type="ORF">SRO942_LOCUS49727</name>
</gene>